<dbReference type="Proteomes" id="UP000297851">
    <property type="component" value="Unassembled WGS sequence"/>
</dbReference>
<sequence>MIFLNKIKLRVMPRVKRAVKRRLLGGKFRSKAFRFGVVSGREIPVLMCLWNRPERINDVLRLLDEQDFADGIELFLWNNNRTDHATYLEALASFTARHSLKRVTIAKTPFNLGSIGRFYWARKLALAGQTGPLVVIDDDENFTADFISTCVASYHPRVASGWWAFAVGESYYDRAPSEIGGRVDHVGPGGMVCNAEFFRDPKFFTTLPEQFWMLDDLWFSYFVKQRGYSLAKLPVEIEFVLAESNQHHTQADLKREFFDFLYPR</sequence>
<protein>
    <submittedName>
        <fullName evidence="1">Glycosyltransferase family 2 protein</fullName>
    </submittedName>
</protein>
<proteinExistence type="predicted"/>
<accession>A0ABY2JHA0</accession>
<keyword evidence="2" id="KW-1185">Reference proteome</keyword>
<evidence type="ECO:0000313" key="2">
    <source>
        <dbReference type="Proteomes" id="UP000297851"/>
    </source>
</evidence>
<organism evidence="1 2">
    <name type="scientific">Cryobacterium sandaracinum</name>
    <dbReference type="NCBI Taxonomy" id="1259247"/>
    <lineage>
        <taxon>Bacteria</taxon>
        <taxon>Bacillati</taxon>
        <taxon>Actinomycetota</taxon>
        <taxon>Actinomycetes</taxon>
        <taxon>Micrococcales</taxon>
        <taxon>Microbacteriaceae</taxon>
        <taxon>Cryobacterium</taxon>
    </lineage>
</organism>
<comment type="caution">
    <text evidence="1">The sequence shown here is derived from an EMBL/GenBank/DDBJ whole genome shotgun (WGS) entry which is preliminary data.</text>
</comment>
<dbReference type="Gene3D" id="3.90.550.10">
    <property type="entry name" value="Spore Coat Polysaccharide Biosynthesis Protein SpsA, Chain A"/>
    <property type="match status" value="1"/>
</dbReference>
<dbReference type="SUPFAM" id="SSF53448">
    <property type="entry name" value="Nucleotide-diphospho-sugar transferases"/>
    <property type="match status" value="1"/>
</dbReference>
<dbReference type="InterPro" id="IPR029044">
    <property type="entry name" value="Nucleotide-diphossugar_trans"/>
</dbReference>
<gene>
    <name evidence="1" type="ORF">E3T25_03660</name>
</gene>
<dbReference type="RefSeq" id="WP_134372255.1">
    <property type="nucleotide sequence ID" value="NZ_SOGO01000011.1"/>
</dbReference>
<evidence type="ECO:0000313" key="1">
    <source>
        <dbReference type="EMBL" id="TFD05753.1"/>
    </source>
</evidence>
<name>A0ABY2JHA0_9MICO</name>
<reference evidence="1 2" key="1">
    <citation type="submission" date="2019-03" db="EMBL/GenBank/DDBJ databases">
        <title>Genomics of glacier-inhabiting Cryobacterium strains.</title>
        <authorList>
            <person name="Liu Q."/>
            <person name="Xin Y.-H."/>
        </authorList>
    </citation>
    <scope>NUCLEOTIDE SEQUENCE [LARGE SCALE GENOMIC DNA]</scope>
    <source>
        <strain evidence="1 2">TMT2-16</strain>
    </source>
</reference>
<dbReference type="EMBL" id="SOGO01000011">
    <property type="protein sequence ID" value="TFD05753.1"/>
    <property type="molecule type" value="Genomic_DNA"/>
</dbReference>